<dbReference type="InterPro" id="IPR002403">
    <property type="entry name" value="Cyt_P450_E_grp-IV"/>
</dbReference>
<keyword evidence="7" id="KW-0503">Monooxygenase</keyword>
<organism evidence="8 9">
    <name type="scientific">Cudoniella acicularis</name>
    <dbReference type="NCBI Taxonomy" id="354080"/>
    <lineage>
        <taxon>Eukaryota</taxon>
        <taxon>Fungi</taxon>
        <taxon>Dikarya</taxon>
        <taxon>Ascomycota</taxon>
        <taxon>Pezizomycotina</taxon>
        <taxon>Leotiomycetes</taxon>
        <taxon>Helotiales</taxon>
        <taxon>Tricladiaceae</taxon>
        <taxon>Cudoniella</taxon>
    </lineage>
</organism>
<dbReference type="InterPro" id="IPR036396">
    <property type="entry name" value="Cyt_P450_sf"/>
</dbReference>
<evidence type="ECO:0000256" key="7">
    <source>
        <dbReference type="RuleBase" id="RU000461"/>
    </source>
</evidence>
<dbReference type="GO" id="GO:0008395">
    <property type="term" value="F:steroid hydroxylase activity"/>
    <property type="evidence" value="ECO:0007669"/>
    <property type="project" value="TreeGrafter"/>
</dbReference>
<dbReference type="InterPro" id="IPR017972">
    <property type="entry name" value="Cyt_P450_CS"/>
</dbReference>
<gene>
    <name evidence="8" type="ORF">G7Y89_g13100</name>
</gene>
<proteinExistence type="inferred from homology"/>
<comment type="cofactor">
    <cofactor evidence="1 6">
        <name>heme</name>
        <dbReference type="ChEBI" id="CHEBI:30413"/>
    </cofactor>
</comment>
<dbReference type="InterPro" id="IPR050529">
    <property type="entry name" value="CYP450_sterol_14alpha_dmase"/>
</dbReference>
<keyword evidence="5 6" id="KW-0408">Iron</keyword>
<dbReference type="Gene3D" id="1.10.630.10">
    <property type="entry name" value="Cytochrome P450"/>
    <property type="match status" value="1"/>
</dbReference>
<feature type="binding site" description="axial binding residue" evidence="6">
    <location>
        <position position="468"/>
    </location>
    <ligand>
        <name>heme</name>
        <dbReference type="ChEBI" id="CHEBI:30413"/>
    </ligand>
    <ligandPart>
        <name>Fe</name>
        <dbReference type="ChEBI" id="CHEBI:18248"/>
    </ligandPart>
</feature>
<dbReference type="PROSITE" id="PS00086">
    <property type="entry name" value="CYTOCHROME_P450"/>
    <property type="match status" value="1"/>
</dbReference>
<name>A0A8H4RAJ9_9HELO</name>
<comment type="similarity">
    <text evidence="2 7">Belongs to the cytochrome P450 family.</text>
</comment>
<dbReference type="Proteomes" id="UP000566819">
    <property type="component" value="Unassembled WGS sequence"/>
</dbReference>
<evidence type="ECO:0000256" key="5">
    <source>
        <dbReference type="ARBA" id="ARBA00023004"/>
    </source>
</evidence>
<dbReference type="PRINTS" id="PR00465">
    <property type="entry name" value="EP450IV"/>
</dbReference>
<evidence type="ECO:0008006" key="10">
    <source>
        <dbReference type="Google" id="ProtNLM"/>
    </source>
</evidence>
<dbReference type="CDD" id="cd11040">
    <property type="entry name" value="CYP7_CYP8-like"/>
    <property type="match status" value="1"/>
</dbReference>
<dbReference type="EMBL" id="JAAMPI010001471">
    <property type="protein sequence ID" value="KAF4625071.1"/>
    <property type="molecule type" value="Genomic_DNA"/>
</dbReference>
<evidence type="ECO:0000313" key="8">
    <source>
        <dbReference type="EMBL" id="KAF4625071.1"/>
    </source>
</evidence>
<dbReference type="GO" id="GO:0016705">
    <property type="term" value="F:oxidoreductase activity, acting on paired donors, with incorporation or reduction of molecular oxygen"/>
    <property type="evidence" value="ECO:0007669"/>
    <property type="project" value="InterPro"/>
</dbReference>
<evidence type="ECO:0000313" key="9">
    <source>
        <dbReference type="Proteomes" id="UP000566819"/>
    </source>
</evidence>
<dbReference type="SUPFAM" id="SSF48264">
    <property type="entry name" value="Cytochrome P450"/>
    <property type="match status" value="1"/>
</dbReference>
<dbReference type="AlphaFoldDB" id="A0A8H4RAJ9"/>
<dbReference type="PANTHER" id="PTHR24304:SF2">
    <property type="entry name" value="24-HYDROXYCHOLESTEROL 7-ALPHA-HYDROXYLASE"/>
    <property type="match status" value="1"/>
</dbReference>
<evidence type="ECO:0000256" key="1">
    <source>
        <dbReference type="ARBA" id="ARBA00001971"/>
    </source>
</evidence>
<evidence type="ECO:0000256" key="3">
    <source>
        <dbReference type="ARBA" id="ARBA00022617"/>
    </source>
</evidence>
<evidence type="ECO:0000256" key="4">
    <source>
        <dbReference type="ARBA" id="ARBA00022723"/>
    </source>
</evidence>
<evidence type="ECO:0000256" key="6">
    <source>
        <dbReference type="PIRSR" id="PIRSR602403-1"/>
    </source>
</evidence>
<keyword evidence="4 6" id="KW-0479">Metal-binding</keyword>
<sequence>MSQLGVGLQTLQHVQRLPLAVKILAVPVVCLLLWRFIRFTVLPILRPNAPKELPHWFPSHNWSYLGILQRSNKVVEKGINYTNRNREPFALPILGRTFYVITAPKDVTAVYKASTVLAFTSFLNEALHAFGVDDSSLKLAWHTPAPGDACWRDDNPVNPKQKPFIHWIKDIYRQQLLPGEKMNVMVHRFRQYVDTKLQWESISSFDLHPAEKNGSVRLSLKDFARKIMLEAITDSLFGTCLMKVEPNLIKYVDEFNDDAWQLVHRYPKRFASRVYSNRAKLLATLDKYRQLPQEERTAGGEAWAVKTLIDEQDILGMSNESNNAFLMLIHWAADSNASWLCFWLLSYLLWDKHTLARIRAEIAPAWKEGQLDVAYLLSSCPLLDSCFFETLRLGGGTVSVRTVMEPTTIGGKELQTGNDVLILHRSLHFNKNVWGDSPGRFDPERFVKNKKLSTNAAYVPFGGGNTYCPGRVIIRQEIYIFLALLFDRVDIELDPGQKFPKLDDTQPSIGVAGPRPDMDLFVTVRAREASVAVAGK</sequence>
<dbReference type="PANTHER" id="PTHR24304">
    <property type="entry name" value="CYTOCHROME P450 FAMILY 7"/>
    <property type="match status" value="1"/>
</dbReference>
<comment type="caution">
    <text evidence="8">The sequence shown here is derived from an EMBL/GenBank/DDBJ whole genome shotgun (WGS) entry which is preliminary data.</text>
</comment>
<keyword evidence="9" id="KW-1185">Reference proteome</keyword>
<dbReference type="OrthoDB" id="1470350at2759"/>
<keyword evidence="7" id="KW-0560">Oxidoreductase</keyword>
<dbReference type="InterPro" id="IPR001128">
    <property type="entry name" value="Cyt_P450"/>
</dbReference>
<dbReference type="GO" id="GO:0020037">
    <property type="term" value="F:heme binding"/>
    <property type="evidence" value="ECO:0007669"/>
    <property type="project" value="InterPro"/>
</dbReference>
<keyword evidence="3 6" id="KW-0349">Heme</keyword>
<reference evidence="8 9" key="1">
    <citation type="submission" date="2020-03" db="EMBL/GenBank/DDBJ databases">
        <title>Draft Genome Sequence of Cudoniella acicularis.</title>
        <authorList>
            <person name="Buettner E."/>
            <person name="Kellner H."/>
        </authorList>
    </citation>
    <scope>NUCLEOTIDE SEQUENCE [LARGE SCALE GENOMIC DNA]</scope>
    <source>
        <strain evidence="8 9">DSM 108380</strain>
    </source>
</reference>
<evidence type="ECO:0000256" key="2">
    <source>
        <dbReference type="ARBA" id="ARBA00010617"/>
    </source>
</evidence>
<dbReference type="GO" id="GO:0005506">
    <property type="term" value="F:iron ion binding"/>
    <property type="evidence" value="ECO:0007669"/>
    <property type="project" value="InterPro"/>
</dbReference>
<dbReference type="Pfam" id="PF00067">
    <property type="entry name" value="p450"/>
    <property type="match status" value="1"/>
</dbReference>
<accession>A0A8H4RAJ9</accession>
<protein>
    <recommendedName>
        <fullName evidence="10">Cytochrome P450</fullName>
    </recommendedName>
</protein>